<gene>
    <name evidence="1" type="ORF">AMON00008_LOCUS35300</name>
</gene>
<accession>A0A7S4RGY6</accession>
<evidence type="ECO:0008006" key="2">
    <source>
        <dbReference type="Google" id="ProtNLM"/>
    </source>
</evidence>
<protein>
    <recommendedName>
        <fullName evidence="2">CSD domain-containing protein</fullName>
    </recommendedName>
</protein>
<dbReference type="EMBL" id="HBNR01050458">
    <property type="protein sequence ID" value="CAE4614163.1"/>
    <property type="molecule type" value="Transcribed_RNA"/>
</dbReference>
<organism evidence="1">
    <name type="scientific">Alexandrium monilatum</name>
    <dbReference type="NCBI Taxonomy" id="311494"/>
    <lineage>
        <taxon>Eukaryota</taxon>
        <taxon>Sar</taxon>
        <taxon>Alveolata</taxon>
        <taxon>Dinophyceae</taxon>
        <taxon>Gonyaulacales</taxon>
        <taxon>Pyrocystaceae</taxon>
        <taxon>Alexandrium</taxon>
    </lineage>
</organism>
<evidence type="ECO:0000313" key="1">
    <source>
        <dbReference type="EMBL" id="CAE4614163.1"/>
    </source>
</evidence>
<dbReference type="AlphaFoldDB" id="A0A7S4RGY6"/>
<sequence>MAGASPSQQAQDLGRAAREPWILTYDHRLWGPMLTTHLAMMEEDLMLGTLDKIPRKLGVSKEALRDRSLLPEGNQATTNWWKSAQVAPRPRSTIEVPGVTDRRFVGTLAEMHNIGGEAAYCFVHCPELKSLYGRDVYLKSSQAAGFKVGDVASFRVVFKRERWPEAVELGAPSGASQGPPVTARADAEELASRGLATATLGSPHPDAAAAESGDIVCASCVGRPAGDGAVFPSSQ</sequence>
<proteinExistence type="predicted"/>
<reference evidence="1" key="1">
    <citation type="submission" date="2021-01" db="EMBL/GenBank/DDBJ databases">
        <authorList>
            <person name="Corre E."/>
            <person name="Pelletier E."/>
            <person name="Niang G."/>
            <person name="Scheremetjew M."/>
            <person name="Finn R."/>
            <person name="Kale V."/>
            <person name="Holt S."/>
            <person name="Cochrane G."/>
            <person name="Meng A."/>
            <person name="Brown T."/>
            <person name="Cohen L."/>
        </authorList>
    </citation>
    <scope>NUCLEOTIDE SEQUENCE</scope>
    <source>
        <strain evidence="1">CCMP3105</strain>
    </source>
</reference>
<name>A0A7S4RGY6_9DINO</name>